<feature type="region of interest" description="Disordered" evidence="1">
    <location>
        <begin position="1"/>
        <end position="24"/>
    </location>
</feature>
<evidence type="ECO:0000313" key="3">
    <source>
        <dbReference type="Proteomes" id="UP000669133"/>
    </source>
</evidence>
<name>A0A8H7ZEL3_9ASCO</name>
<evidence type="ECO:0000313" key="2">
    <source>
        <dbReference type="EMBL" id="KAG5420415.1"/>
    </source>
</evidence>
<sequence>MSKLTKKDHTKIETRYPTTTSTHDPKDYLNSDLIDIKNVRVAHADNIFMSSFNGASVIVKNLSPNLRKPLNARITLERFGHKDPYHYFKEKFIKYLEYHNVELEAQETDDVSTLVTKNKLSNNHSTIDVGEITIEVRTKKKEDFEAYRQAIDKLFLTTMTELNSLVPLAFNKRTKLELKQSQKRSENISRRNHHLGVDNNKINKKSASDGCGHRDRVIGSSLKPYIIDEATGTQDDPIDISDYEDFGERFVKPKRKLLSAYYLPEDFYEKRLSKKKK</sequence>
<accession>A0A8H7ZEL3</accession>
<evidence type="ECO:0000256" key="1">
    <source>
        <dbReference type="SAM" id="MobiDB-lite"/>
    </source>
</evidence>
<organism evidence="2 3">
    <name type="scientific">Candida metapsilosis</name>
    <dbReference type="NCBI Taxonomy" id="273372"/>
    <lineage>
        <taxon>Eukaryota</taxon>
        <taxon>Fungi</taxon>
        <taxon>Dikarya</taxon>
        <taxon>Ascomycota</taxon>
        <taxon>Saccharomycotina</taxon>
        <taxon>Pichiomycetes</taxon>
        <taxon>Debaryomycetaceae</taxon>
        <taxon>Candida/Lodderomyces clade</taxon>
        <taxon>Candida</taxon>
    </lineage>
</organism>
<dbReference type="RefSeq" id="XP_067549531.1">
    <property type="nucleotide sequence ID" value="XM_067691135.1"/>
</dbReference>
<dbReference type="AlphaFoldDB" id="A0A8H7ZEL3"/>
<gene>
    <name evidence="2" type="ORF">I9W82_002296</name>
</gene>
<dbReference type="Proteomes" id="UP000669133">
    <property type="component" value="Unassembled WGS sequence"/>
</dbReference>
<keyword evidence="3" id="KW-1185">Reference proteome</keyword>
<proteinExistence type="predicted"/>
<comment type="caution">
    <text evidence="2">The sequence shown here is derived from an EMBL/GenBank/DDBJ whole genome shotgun (WGS) entry which is preliminary data.</text>
</comment>
<feature type="compositionally biased region" description="Basic and acidic residues" evidence="1">
    <location>
        <begin position="1"/>
        <end position="14"/>
    </location>
</feature>
<reference evidence="2 3" key="1">
    <citation type="submission" date="2020-12" db="EMBL/GenBank/DDBJ databases">
        <title>Effect of drift, selection, and recombination on the evolution of hybrid genomes in Candida yeast pathogens.</title>
        <authorList>
            <person name="Mixao V."/>
            <person name="Ksiezopolska E."/>
            <person name="Saus E."/>
            <person name="Boekhout T."/>
            <person name="Gacser A."/>
            <person name="Gabaldon T."/>
        </authorList>
    </citation>
    <scope>NUCLEOTIDE SEQUENCE [LARGE SCALE GENOMIC DNA]</scope>
    <source>
        <strain evidence="2 3">BP57</strain>
    </source>
</reference>
<dbReference type="GeneID" id="93650925"/>
<dbReference type="EMBL" id="JAEOAQ010000002">
    <property type="protein sequence ID" value="KAG5420415.1"/>
    <property type="molecule type" value="Genomic_DNA"/>
</dbReference>
<protein>
    <submittedName>
        <fullName evidence="2">Uncharacterized protein</fullName>
    </submittedName>
</protein>